<sequence length="88" mass="9689">MDDNHKIGLVFALTGLIAGIISGFGYLPKVAGMDTSIVVAIVIFYVSQYLVKMVGVDMTKFSRSSILKSGFFSFLGSWLLFWIIIFNA</sequence>
<dbReference type="InterPro" id="IPR043941">
    <property type="entry name" value="EMC6-arch"/>
</dbReference>
<protein>
    <submittedName>
        <fullName evidence="2">Uncharacterized protein</fullName>
    </submittedName>
</protein>
<reference evidence="2 3" key="1">
    <citation type="journal article" date="2016" name="ISME J.">
        <title>Chasing the elusive Euryarchaeota class WSA2: genomes reveal a uniquely fastidious methyl-reducing methanogen.</title>
        <authorList>
            <person name="Nobu M.K."/>
            <person name="Narihiro T."/>
            <person name="Kuroda K."/>
            <person name="Mei R."/>
            <person name="Liu W.T."/>
        </authorList>
    </citation>
    <scope>NUCLEOTIDE SEQUENCE [LARGE SCALE GENOMIC DNA]</scope>
    <source>
        <strain evidence="2">U1lsi0528_Bin089</strain>
    </source>
</reference>
<name>A0A150JB37_9EURY</name>
<feature type="transmembrane region" description="Helical" evidence="1">
    <location>
        <begin position="33"/>
        <end position="54"/>
    </location>
</feature>
<comment type="caution">
    <text evidence="2">The sequence shown here is derived from an EMBL/GenBank/DDBJ whole genome shotgun (WGS) entry which is preliminary data.</text>
</comment>
<evidence type="ECO:0000313" key="3">
    <source>
        <dbReference type="Proteomes" id="UP000075578"/>
    </source>
</evidence>
<organism evidence="2 3">
    <name type="scientific">Candidatus Methanofastidiosum methylothiophilum</name>
    <dbReference type="NCBI Taxonomy" id="1705564"/>
    <lineage>
        <taxon>Archaea</taxon>
        <taxon>Methanobacteriati</taxon>
        <taxon>Methanobacteriota</taxon>
        <taxon>Stenosarchaea group</taxon>
        <taxon>Candidatus Methanofastidiosia</taxon>
        <taxon>Candidatus Methanofastidiosales</taxon>
        <taxon>Candidatus Methanofastidiosaceae</taxon>
        <taxon>Candidatus Methanofastidiosum</taxon>
    </lineage>
</organism>
<keyword evidence="1" id="KW-1133">Transmembrane helix</keyword>
<dbReference type="Pfam" id="PF19094">
    <property type="entry name" value="EMC6_arch"/>
    <property type="match status" value="1"/>
</dbReference>
<dbReference type="AlphaFoldDB" id="A0A150JB37"/>
<feature type="transmembrane region" description="Helical" evidence="1">
    <location>
        <begin position="66"/>
        <end position="85"/>
    </location>
</feature>
<proteinExistence type="predicted"/>
<keyword evidence="1" id="KW-0472">Membrane</keyword>
<evidence type="ECO:0000313" key="2">
    <source>
        <dbReference type="EMBL" id="KYC54441.1"/>
    </source>
</evidence>
<accession>A0A150JB37</accession>
<gene>
    <name evidence="2" type="ORF">AMQ74_00046</name>
</gene>
<evidence type="ECO:0000256" key="1">
    <source>
        <dbReference type="SAM" id="Phobius"/>
    </source>
</evidence>
<feature type="transmembrane region" description="Helical" evidence="1">
    <location>
        <begin position="7"/>
        <end position="27"/>
    </location>
</feature>
<dbReference type="EMBL" id="LNGD01000001">
    <property type="protein sequence ID" value="KYC54441.1"/>
    <property type="molecule type" value="Genomic_DNA"/>
</dbReference>
<dbReference type="Proteomes" id="UP000075578">
    <property type="component" value="Unassembled WGS sequence"/>
</dbReference>
<keyword evidence="1" id="KW-0812">Transmembrane</keyword>